<protein>
    <submittedName>
        <fullName evidence="1">Uncharacterized protein</fullName>
    </submittedName>
</protein>
<proteinExistence type="predicted"/>
<organism evidence="1 2">
    <name type="scientific">Trichonephila clavata</name>
    <name type="common">Joro spider</name>
    <name type="synonym">Nephila clavata</name>
    <dbReference type="NCBI Taxonomy" id="2740835"/>
    <lineage>
        <taxon>Eukaryota</taxon>
        <taxon>Metazoa</taxon>
        <taxon>Ecdysozoa</taxon>
        <taxon>Arthropoda</taxon>
        <taxon>Chelicerata</taxon>
        <taxon>Arachnida</taxon>
        <taxon>Araneae</taxon>
        <taxon>Araneomorphae</taxon>
        <taxon>Entelegynae</taxon>
        <taxon>Araneoidea</taxon>
        <taxon>Nephilidae</taxon>
        <taxon>Trichonephila</taxon>
    </lineage>
</organism>
<evidence type="ECO:0000313" key="2">
    <source>
        <dbReference type="Proteomes" id="UP000887116"/>
    </source>
</evidence>
<name>A0A8X6LF56_TRICU</name>
<dbReference type="EMBL" id="BMAO01015877">
    <property type="protein sequence ID" value="GFR04884.1"/>
    <property type="molecule type" value="Genomic_DNA"/>
</dbReference>
<accession>A0A8X6LF56</accession>
<keyword evidence="2" id="KW-1185">Reference proteome</keyword>
<evidence type="ECO:0000313" key="1">
    <source>
        <dbReference type="EMBL" id="GFR04884.1"/>
    </source>
</evidence>
<comment type="caution">
    <text evidence="1">The sequence shown here is derived from an EMBL/GenBank/DDBJ whole genome shotgun (WGS) entry which is preliminary data.</text>
</comment>
<reference evidence="1" key="1">
    <citation type="submission" date="2020-07" db="EMBL/GenBank/DDBJ databases">
        <title>Multicomponent nature underlies the extraordinary mechanical properties of spider dragline silk.</title>
        <authorList>
            <person name="Kono N."/>
            <person name="Nakamura H."/>
            <person name="Mori M."/>
            <person name="Yoshida Y."/>
            <person name="Ohtoshi R."/>
            <person name="Malay A.D."/>
            <person name="Moran D.A.P."/>
            <person name="Tomita M."/>
            <person name="Numata K."/>
            <person name="Arakawa K."/>
        </authorList>
    </citation>
    <scope>NUCLEOTIDE SEQUENCE</scope>
</reference>
<sequence>MDAVLKATTSMKILAGANIFYFLICPDLCGHVAKPSRTETSLKLMGAVRRIERNSPDKAIEPHAQSNSSIYYIGHQFPNNQRSITVLQMVGSEQHNRGSTFKLSMWWHSRRIIPLMKSVENCSVLLDLQK</sequence>
<dbReference type="Proteomes" id="UP000887116">
    <property type="component" value="Unassembled WGS sequence"/>
</dbReference>
<dbReference type="AlphaFoldDB" id="A0A8X6LF56"/>
<gene>
    <name evidence="1" type="ORF">TNCT_259141</name>
</gene>